<protein>
    <submittedName>
        <fullName evidence="1">Uncharacterized protein</fullName>
    </submittedName>
</protein>
<proteinExistence type="predicted"/>
<gene>
    <name evidence="1" type="ORF">A4A49_59683</name>
</gene>
<keyword evidence="2" id="KW-1185">Reference proteome</keyword>
<dbReference type="Gramene" id="OIT38136">
    <property type="protein sequence ID" value="OIT38136"/>
    <property type="gene ID" value="A4A49_59683"/>
</dbReference>
<accession>A0A314L945</accession>
<organism evidence="1 2">
    <name type="scientific">Nicotiana attenuata</name>
    <name type="common">Coyote tobacco</name>
    <dbReference type="NCBI Taxonomy" id="49451"/>
    <lineage>
        <taxon>Eukaryota</taxon>
        <taxon>Viridiplantae</taxon>
        <taxon>Streptophyta</taxon>
        <taxon>Embryophyta</taxon>
        <taxon>Tracheophyta</taxon>
        <taxon>Spermatophyta</taxon>
        <taxon>Magnoliopsida</taxon>
        <taxon>eudicotyledons</taxon>
        <taxon>Gunneridae</taxon>
        <taxon>Pentapetalae</taxon>
        <taxon>asterids</taxon>
        <taxon>lamiids</taxon>
        <taxon>Solanales</taxon>
        <taxon>Solanaceae</taxon>
        <taxon>Nicotianoideae</taxon>
        <taxon>Nicotianeae</taxon>
        <taxon>Nicotiana</taxon>
    </lineage>
</organism>
<name>A0A314L945_NICAT</name>
<dbReference type="Proteomes" id="UP000187609">
    <property type="component" value="Unassembled WGS sequence"/>
</dbReference>
<evidence type="ECO:0000313" key="1">
    <source>
        <dbReference type="EMBL" id="OIT38136.1"/>
    </source>
</evidence>
<evidence type="ECO:0000313" key="2">
    <source>
        <dbReference type="Proteomes" id="UP000187609"/>
    </source>
</evidence>
<reference evidence="1" key="1">
    <citation type="submission" date="2016-11" db="EMBL/GenBank/DDBJ databases">
        <title>The genome of Nicotiana attenuata.</title>
        <authorList>
            <person name="Xu S."/>
            <person name="Brockmoeller T."/>
            <person name="Gaquerel E."/>
            <person name="Navarro A."/>
            <person name="Kuhl H."/>
            <person name="Gase K."/>
            <person name="Ling Z."/>
            <person name="Zhou W."/>
            <person name="Kreitzer C."/>
            <person name="Stanke M."/>
            <person name="Tang H."/>
            <person name="Lyons E."/>
            <person name="Pandey P."/>
            <person name="Pandey S.P."/>
            <person name="Timmermann B."/>
            <person name="Baldwin I.T."/>
        </authorList>
    </citation>
    <scope>NUCLEOTIDE SEQUENCE [LARGE SCALE GENOMIC DNA]</scope>
    <source>
        <strain evidence="1">UT</strain>
    </source>
</reference>
<sequence length="219" mass="25442">MKYCHVRLGKPWGLDHNLPIDVKWNRYVVDINGRGHSFIPKYFEDKLLARQDIGSGVWSANQFISPSPSPSRDYDAYTMPGQIVFFDACYNAPYTYPPPYYQHQLQPPTIFQPPQVHQLLPYQPSPQPRAPLTLHPQHMPQAPPRWDNLPPPPPIPPQEPRIINNPLFQHDYDTTLNGLDNIQQVFNDKYWGDEVNQRGRGQMSLRTSLKNAKRLHKDE</sequence>
<dbReference type="AlphaFoldDB" id="A0A314L945"/>
<dbReference type="EMBL" id="MJEQ01000232">
    <property type="protein sequence ID" value="OIT38136.1"/>
    <property type="molecule type" value="Genomic_DNA"/>
</dbReference>
<comment type="caution">
    <text evidence="1">The sequence shown here is derived from an EMBL/GenBank/DDBJ whole genome shotgun (WGS) entry which is preliminary data.</text>
</comment>